<proteinExistence type="predicted"/>
<keyword evidence="2" id="KW-1185">Reference proteome</keyword>
<dbReference type="AlphaFoldDB" id="B5Y6J8"/>
<dbReference type="Proteomes" id="UP000001732">
    <property type="component" value="Chromosome"/>
</dbReference>
<name>B5Y6J8_COPPD</name>
<evidence type="ECO:0000313" key="1">
    <source>
        <dbReference type="EMBL" id="ACI17637.1"/>
    </source>
</evidence>
<evidence type="ECO:0000313" key="2">
    <source>
        <dbReference type="Proteomes" id="UP000001732"/>
    </source>
</evidence>
<protein>
    <submittedName>
        <fullName evidence="1">Uncharacterized protein</fullName>
    </submittedName>
</protein>
<gene>
    <name evidence="1" type="ordered locus">COPRO5265_0022</name>
</gene>
<sequence length="43" mass="4822">MKNIIVEPVRNILKGVIKFCDVKVVTKANNATFNTVPIMIFTT</sequence>
<reference evidence="2" key="1">
    <citation type="submission" date="2008-08" db="EMBL/GenBank/DDBJ databases">
        <title>The complete genome sequence of Coprothermobacter proteolyticus strain ATCC 5245 / DSM 5265 / BT.</title>
        <authorList>
            <person name="Dodson R.J."/>
            <person name="Durkin A.S."/>
            <person name="Wu M."/>
            <person name="Eisen J."/>
            <person name="Sutton G."/>
        </authorList>
    </citation>
    <scope>NUCLEOTIDE SEQUENCE [LARGE SCALE GENOMIC DNA]</scope>
    <source>
        <strain evidence="2">ATCC 35245 / DSM 5265 / OCM 4 / BT</strain>
    </source>
</reference>
<organism evidence="1 2">
    <name type="scientific">Coprothermobacter proteolyticus (strain ATCC 35245 / DSM 5265 / OCM 4 / BT)</name>
    <dbReference type="NCBI Taxonomy" id="309798"/>
    <lineage>
        <taxon>Bacteria</taxon>
        <taxon>Pseudomonadati</taxon>
        <taxon>Coprothermobacterota</taxon>
        <taxon>Coprothermobacteria</taxon>
        <taxon>Coprothermobacterales</taxon>
        <taxon>Coprothermobacteraceae</taxon>
        <taxon>Coprothermobacter</taxon>
    </lineage>
</organism>
<accession>B5Y6J8</accession>
<reference evidence="1 2" key="2">
    <citation type="journal article" date="2014" name="Genome Announc.">
        <title>Complete Genome Sequence of Coprothermobacter proteolyticus DSM 5265.</title>
        <authorList>
            <person name="Alexiev A."/>
            <person name="Coil D.A."/>
            <person name="Badger J.H."/>
            <person name="Enticknap J."/>
            <person name="Ward N."/>
            <person name="Robb F.T."/>
            <person name="Eisen J.A."/>
        </authorList>
    </citation>
    <scope>NUCLEOTIDE SEQUENCE [LARGE SCALE GENOMIC DNA]</scope>
    <source>
        <strain evidence="2">ATCC 35245 / DSM 5265 / OCM 4 / BT</strain>
    </source>
</reference>
<dbReference type="EMBL" id="CP001145">
    <property type="protein sequence ID" value="ACI17637.1"/>
    <property type="molecule type" value="Genomic_DNA"/>
</dbReference>